<dbReference type="AlphaFoldDB" id="A5DRH8"/>
<evidence type="ECO:0000313" key="6">
    <source>
        <dbReference type="EMBL" id="EDK41781.2"/>
    </source>
</evidence>
<comment type="subcellular location">
    <subcellularLocation>
        <location evidence="1">Nucleus</location>
    </subcellularLocation>
</comment>
<dbReference type="FunCoup" id="A5DRH8">
    <property type="interactions" value="217"/>
</dbReference>
<evidence type="ECO:0000313" key="7">
    <source>
        <dbReference type="Proteomes" id="UP000001997"/>
    </source>
</evidence>
<evidence type="ECO:0000256" key="2">
    <source>
        <dbReference type="ARBA" id="ARBA00010239"/>
    </source>
</evidence>
<gene>
    <name evidence="6" type="ORF">PGUG_05879</name>
</gene>
<sequence>MIVVSKQNIVQKMNRCGRVCTFIMSSLSYSSKTYLPQALASGIYSRINKDPDNALLVNTVPQGRSAKRNAQQINYAEFDNFNDDFDQDEHQTATATTNAVANNQMSSSSSKILLRTARPTGHIPELDDDLRLSELTHKREDLLIPIKLNMEYNSGSSRLVDFFMWNVNESLISPQRFAAILCNDLELPGSLQSEIADSILRQIEEYNFLTSIQLPEHQEYFVIVDLAVSVGKKLYEDRFEWDLQQTDVAPEVFAESVVADLGLELEFKPAIAHSLYEVIYRLKREISEGTYNHELQKFQQTGGLLFECGIRITTEVSIHNGNDQWHPMVEILSPWEIEKREIERERNIRRLKRENMRREVDSHYGAKRRALNGRRRVDELSNAWNV</sequence>
<dbReference type="VEuPathDB" id="FungiDB:PGUG_05879"/>
<dbReference type="OrthoDB" id="10258327at2759"/>
<comment type="similarity">
    <text evidence="2">Belongs to the SNF5 family.</text>
</comment>
<name>A5DRH8_PICGU</name>
<dbReference type="KEGG" id="pgu:PGUG_05879"/>
<dbReference type="RefSeq" id="XP_001482116.2">
    <property type="nucleotide sequence ID" value="XM_001482066.1"/>
</dbReference>
<dbReference type="GO" id="GO:0000228">
    <property type="term" value="C:nuclear chromosome"/>
    <property type="evidence" value="ECO:0007669"/>
    <property type="project" value="InterPro"/>
</dbReference>
<evidence type="ECO:0000256" key="1">
    <source>
        <dbReference type="ARBA" id="ARBA00004123"/>
    </source>
</evidence>
<dbReference type="EMBL" id="CH408162">
    <property type="protein sequence ID" value="EDK41781.2"/>
    <property type="molecule type" value="Genomic_DNA"/>
</dbReference>
<dbReference type="InParanoid" id="A5DRH8"/>
<dbReference type="Proteomes" id="UP000001997">
    <property type="component" value="Unassembled WGS sequence"/>
</dbReference>
<protein>
    <recommendedName>
        <fullName evidence="8">Chromatin structure-remodeling complex subunit SFH1</fullName>
    </recommendedName>
</protein>
<dbReference type="OMA" id="MWNLNES"/>
<dbReference type="InterPro" id="IPR006939">
    <property type="entry name" value="SNF5"/>
</dbReference>
<dbReference type="GO" id="GO:0006338">
    <property type="term" value="P:chromatin remodeling"/>
    <property type="evidence" value="ECO:0007669"/>
    <property type="project" value="InterPro"/>
</dbReference>
<evidence type="ECO:0008006" key="8">
    <source>
        <dbReference type="Google" id="ProtNLM"/>
    </source>
</evidence>
<dbReference type="HOGENOM" id="CLU_014421_4_0_1"/>
<reference evidence="6 7" key="1">
    <citation type="journal article" date="2009" name="Nature">
        <title>Evolution of pathogenicity and sexual reproduction in eight Candida genomes.</title>
        <authorList>
            <person name="Butler G."/>
            <person name="Rasmussen M.D."/>
            <person name="Lin M.F."/>
            <person name="Santos M.A."/>
            <person name="Sakthikumar S."/>
            <person name="Munro C.A."/>
            <person name="Rheinbay E."/>
            <person name="Grabherr M."/>
            <person name="Forche A."/>
            <person name="Reedy J.L."/>
            <person name="Agrafioti I."/>
            <person name="Arnaud M.B."/>
            <person name="Bates S."/>
            <person name="Brown A.J."/>
            <person name="Brunke S."/>
            <person name="Costanzo M.C."/>
            <person name="Fitzpatrick D.A."/>
            <person name="de Groot P.W."/>
            <person name="Harris D."/>
            <person name="Hoyer L.L."/>
            <person name="Hube B."/>
            <person name="Klis F.M."/>
            <person name="Kodira C."/>
            <person name="Lennard N."/>
            <person name="Logue M.E."/>
            <person name="Martin R."/>
            <person name="Neiman A.M."/>
            <person name="Nikolaou E."/>
            <person name="Quail M.A."/>
            <person name="Quinn J."/>
            <person name="Santos M.C."/>
            <person name="Schmitzberger F.F."/>
            <person name="Sherlock G."/>
            <person name="Shah P."/>
            <person name="Silverstein K.A."/>
            <person name="Skrzypek M.S."/>
            <person name="Soll D."/>
            <person name="Staggs R."/>
            <person name="Stansfield I."/>
            <person name="Stumpf M.P."/>
            <person name="Sudbery P.E."/>
            <person name="Srikantha T."/>
            <person name="Zeng Q."/>
            <person name="Berman J."/>
            <person name="Berriman M."/>
            <person name="Heitman J."/>
            <person name="Gow N.A."/>
            <person name="Lorenz M.C."/>
            <person name="Birren B.W."/>
            <person name="Kellis M."/>
            <person name="Cuomo C.A."/>
        </authorList>
    </citation>
    <scope>NUCLEOTIDE SEQUENCE [LARGE SCALE GENOMIC DNA]</scope>
    <source>
        <strain evidence="7">ATCC 6260 / CBS 566 / DSM 6381 / JCM 1539 / NBRC 10279 / NRRL Y-324</strain>
    </source>
</reference>
<keyword evidence="7" id="KW-1185">Reference proteome</keyword>
<keyword evidence="5" id="KW-0539">Nucleus</keyword>
<accession>A5DRH8</accession>
<proteinExistence type="inferred from homology"/>
<keyword evidence="4" id="KW-0804">Transcription</keyword>
<evidence type="ECO:0000256" key="5">
    <source>
        <dbReference type="ARBA" id="ARBA00023242"/>
    </source>
</evidence>
<organism evidence="6 7">
    <name type="scientific">Meyerozyma guilliermondii (strain ATCC 6260 / CBS 566 / DSM 6381 / JCM 1539 / NBRC 10279 / NRRL Y-324)</name>
    <name type="common">Yeast</name>
    <name type="synonym">Candida guilliermondii</name>
    <dbReference type="NCBI Taxonomy" id="294746"/>
    <lineage>
        <taxon>Eukaryota</taxon>
        <taxon>Fungi</taxon>
        <taxon>Dikarya</taxon>
        <taxon>Ascomycota</taxon>
        <taxon>Saccharomycotina</taxon>
        <taxon>Pichiomycetes</taxon>
        <taxon>Debaryomycetaceae</taxon>
        <taxon>Meyerozyma</taxon>
    </lineage>
</organism>
<dbReference type="GeneID" id="5123894"/>
<dbReference type="eggNOG" id="KOG1649">
    <property type="taxonomic scope" value="Eukaryota"/>
</dbReference>
<dbReference type="STRING" id="294746.A5DRH8"/>
<evidence type="ECO:0000256" key="4">
    <source>
        <dbReference type="ARBA" id="ARBA00023163"/>
    </source>
</evidence>
<dbReference type="PANTHER" id="PTHR10019">
    <property type="entry name" value="SNF5"/>
    <property type="match status" value="1"/>
</dbReference>
<evidence type="ECO:0000256" key="3">
    <source>
        <dbReference type="ARBA" id="ARBA00023015"/>
    </source>
</evidence>
<dbReference type="Pfam" id="PF04855">
    <property type="entry name" value="SNF5"/>
    <property type="match status" value="1"/>
</dbReference>
<keyword evidence="3" id="KW-0805">Transcription regulation</keyword>